<feature type="compositionally biased region" description="Basic and acidic residues" evidence="1">
    <location>
        <begin position="413"/>
        <end position="423"/>
    </location>
</feature>
<name>A0A5D0N961_9ACTN</name>
<keyword evidence="2" id="KW-0472">Membrane</keyword>
<keyword evidence="4" id="KW-1185">Reference proteome</keyword>
<dbReference type="RefSeq" id="WP_067900052.1">
    <property type="nucleotide sequence ID" value="NZ_VSFG01000012.1"/>
</dbReference>
<comment type="caution">
    <text evidence="3">The sequence shown here is derived from an EMBL/GenBank/DDBJ whole genome shotgun (WGS) entry which is preliminary data.</text>
</comment>
<dbReference type="Proteomes" id="UP000323380">
    <property type="component" value="Unassembled WGS sequence"/>
</dbReference>
<feature type="compositionally biased region" description="Polar residues" evidence="1">
    <location>
        <begin position="365"/>
        <end position="379"/>
    </location>
</feature>
<reference evidence="3 4" key="1">
    <citation type="submission" date="2019-08" db="EMBL/GenBank/DDBJ databases">
        <title>Actinomadura sp. nov. CYP1-5 isolated from mountain soil.</title>
        <authorList>
            <person name="Songsumanus A."/>
            <person name="Kuncharoen N."/>
            <person name="Kudo T."/>
            <person name="Yuki M."/>
            <person name="Igarashi Y."/>
            <person name="Tanasupawat S."/>
        </authorList>
    </citation>
    <scope>NUCLEOTIDE SEQUENCE [LARGE SCALE GENOMIC DNA]</scope>
    <source>
        <strain evidence="3 4">JCM 14158</strain>
    </source>
</reference>
<sequence>MGAFNSYDTLMGTADMEVGVAQFILPPAVMIGFQFKLAKGNPTNLEKASQSWDEAAKAIEQTKTLMQQRLSAISAEDWTADDRPAYEKKVQEFISQLDVLQIYCQAVSIALIAFAWVLMVYAIFAIGMGTFLAALAAVAAAALAGIITAEITATCEAIAATCLTITIVATGVLAAAAQMAAMVFQGGSMIAAAAEAFKGNDKALSDFMTAQATGSAAALANLGQNAVNAGLAFAGTRGPGKGSPISNVDLDADRNANHTWNVGGGVTAKTPGGYEVTGGGHVKYGDHGFAGGDVSGGVKTPVGLGVNGNVEYTDEDGIGRGDHGSVKYGAGAEYSTPGSVKSGNQEVPIPTAGGKVGIEGEHNFETGQGKVSSSGSATVNGGDVVKGTSGINYDGKGHTSTSGSVDTPGGTKKYGDETPPWDK</sequence>
<feature type="transmembrane region" description="Helical" evidence="2">
    <location>
        <begin position="100"/>
        <end position="124"/>
    </location>
</feature>
<feature type="transmembrane region" description="Helical" evidence="2">
    <location>
        <begin position="131"/>
        <end position="151"/>
    </location>
</feature>
<evidence type="ECO:0000256" key="1">
    <source>
        <dbReference type="SAM" id="MobiDB-lite"/>
    </source>
</evidence>
<evidence type="ECO:0000313" key="3">
    <source>
        <dbReference type="EMBL" id="TYB40866.1"/>
    </source>
</evidence>
<dbReference type="AlphaFoldDB" id="A0A5D0N961"/>
<protein>
    <submittedName>
        <fullName evidence="3">Uncharacterized protein</fullName>
    </submittedName>
</protein>
<dbReference type="EMBL" id="VSFG01000012">
    <property type="protein sequence ID" value="TYB40866.1"/>
    <property type="molecule type" value="Genomic_DNA"/>
</dbReference>
<evidence type="ECO:0000256" key="2">
    <source>
        <dbReference type="SAM" id="Phobius"/>
    </source>
</evidence>
<feature type="region of interest" description="Disordered" evidence="1">
    <location>
        <begin position="336"/>
        <end position="423"/>
    </location>
</feature>
<keyword evidence="2" id="KW-1133">Transmembrane helix</keyword>
<feature type="compositionally biased region" description="Polar residues" evidence="1">
    <location>
        <begin position="336"/>
        <end position="345"/>
    </location>
</feature>
<accession>A0A5D0N961</accession>
<gene>
    <name evidence="3" type="ORF">FXF69_38305</name>
</gene>
<evidence type="ECO:0000313" key="4">
    <source>
        <dbReference type="Proteomes" id="UP000323380"/>
    </source>
</evidence>
<proteinExistence type="predicted"/>
<organism evidence="3 4">
    <name type="scientific">Actinomadura chibensis</name>
    <dbReference type="NCBI Taxonomy" id="392828"/>
    <lineage>
        <taxon>Bacteria</taxon>
        <taxon>Bacillati</taxon>
        <taxon>Actinomycetota</taxon>
        <taxon>Actinomycetes</taxon>
        <taxon>Streptosporangiales</taxon>
        <taxon>Thermomonosporaceae</taxon>
        <taxon>Actinomadura</taxon>
    </lineage>
</organism>
<dbReference type="STRING" id="1220554.GCA_001552135_06391"/>
<feature type="transmembrane region" description="Helical" evidence="2">
    <location>
        <begin position="157"/>
        <end position="177"/>
    </location>
</feature>
<keyword evidence="2" id="KW-0812">Transmembrane</keyword>